<feature type="compositionally biased region" description="Acidic residues" evidence="5">
    <location>
        <begin position="508"/>
        <end position="519"/>
    </location>
</feature>
<proteinExistence type="predicted"/>
<dbReference type="Gene3D" id="3.30.890.10">
    <property type="entry name" value="Methyl-cpg-binding Protein 2, Chain A"/>
    <property type="match status" value="1"/>
</dbReference>
<name>A0A8T2LET6_ASTMX</name>
<feature type="compositionally biased region" description="Basic residues" evidence="5">
    <location>
        <begin position="75"/>
        <end position="86"/>
    </location>
</feature>
<feature type="compositionally biased region" description="Basic and acidic residues" evidence="5">
    <location>
        <begin position="1"/>
        <end position="10"/>
    </location>
</feature>
<feature type="compositionally biased region" description="Acidic residues" evidence="5">
    <location>
        <begin position="539"/>
        <end position="548"/>
    </location>
</feature>
<feature type="region of interest" description="Disordered" evidence="5">
    <location>
        <begin position="222"/>
        <end position="247"/>
    </location>
</feature>
<feature type="compositionally biased region" description="Polar residues" evidence="5">
    <location>
        <begin position="186"/>
        <end position="196"/>
    </location>
</feature>
<dbReference type="Pfam" id="PF02008">
    <property type="entry name" value="zf-CXXC"/>
    <property type="match status" value="1"/>
</dbReference>
<keyword evidence="2 4" id="KW-0863">Zinc-finger</keyword>
<accession>A0A8T2LET6</accession>
<dbReference type="SUPFAM" id="SSF54171">
    <property type="entry name" value="DNA-binding domain"/>
    <property type="match status" value="1"/>
</dbReference>
<dbReference type="InterPro" id="IPR001739">
    <property type="entry name" value="Methyl_CpG_DNA-bd"/>
</dbReference>
<dbReference type="InterPro" id="IPR002857">
    <property type="entry name" value="Znf_CXXC"/>
</dbReference>
<feature type="compositionally biased region" description="Basic residues" evidence="5">
    <location>
        <begin position="553"/>
        <end position="567"/>
    </location>
</feature>
<dbReference type="Pfam" id="PF01429">
    <property type="entry name" value="MBD"/>
    <property type="match status" value="1"/>
</dbReference>
<evidence type="ECO:0000256" key="3">
    <source>
        <dbReference type="ARBA" id="ARBA00022833"/>
    </source>
</evidence>
<evidence type="ECO:0000313" key="7">
    <source>
        <dbReference type="EMBL" id="KAG9270060.1"/>
    </source>
</evidence>
<evidence type="ECO:0000256" key="2">
    <source>
        <dbReference type="ARBA" id="ARBA00022771"/>
    </source>
</evidence>
<sequence>MDEMMEESREQSGGSGEEEETEPGLLTEIVQVGVDAESGGDGEIAPADWLEPLDEECGEAGKEGVQNGSSEQQGGRRKRGGWRKRKGGRRKVLLTDDWIDCSELGKGWKKKIIHLRSTSDIPKQTMNYMSPNGFRIRSKKNLKKRVKVDVTNFDFHKGIFVDDLVKPKRQRSRSLHSSFSFSTDALQTQDSITETPQKPRLTRKSLAASAAAPLPLNELSSSPLKLSHVSPTTQQAPQPSLSPSLRLGDFSTQIENDFITPEKNKTALLSRSWLQSPLAPVSPAETPSEKDPPTFLSALKSSPDIHRPSDASAAINGEKQENGFSYKICVSCGSQYLNSDCKDDGLCILCSVKPRQRPPPHIIFKKVGQDKWIVGKRKSEGFMKKKITKLGKKSKSKSVQLLARKEKKKENPEIKTLDSEEDDYVLDDGVDDDDDPEFGPKKRKRRMCGQCNACLRNQDCGKCDFCKDKPKFGGHNKKRQKCRLRQCKFRSRLKTWKIRQDQSTGLVDEAEDDQEDELEDEKHSRSQRKRDHQWKDVFTDSEAEDNEDEEHHPGKKGREGRRRKGKYSYKLEEEDEEDDRTGGADVKKDGLNCLEETQFVVGDDGDIVFYEEINANRHTPGAQNGSMEIVESSDGQPALVMSSQPSQDWVCTVAGLPEGSQVLGSVNLSSNGPVQLSDVCPSSSAPISNILTSNPHLSEIINTNWINLNWAETAMPQVIQQPEPTPEPAKTPPLVLQTHSLLDDDPVEDPGLLELLTSLRRTVLPAHWVGVMAKGPLLQVFQCSKLSPMADTVLQIEKDFYFQINVQNQPLLLTHPVYERHPPRLPSASLVVALLLDLEEMNVCQGYQSFEEGPNQTPLLCARAALCQLIIPQDEECCERCLLPINI</sequence>
<dbReference type="GO" id="GO:0008270">
    <property type="term" value="F:zinc ion binding"/>
    <property type="evidence" value="ECO:0007669"/>
    <property type="project" value="UniProtKB-KW"/>
</dbReference>
<comment type="caution">
    <text evidence="7">The sequence shown here is derived from an EMBL/GenBank/DDBJ whole genome shotgun (WGS) entry which is preliminary data.</text>
</comment>
<reference evidence="7 8" key="1">
    <citation type="submission" date="2021-07" db="EMBL/GenBank/DDBJ databases">
        <authorList>
            <person name="Imarazene B."/>
            <person name="Zahm M."/>
            <person name="Klopp C."/>
            <person name="Cabau C."/>
            <person name="Beille S."/>
            <person name="Jouanno E."/>
            <person name="Castinel A."/>
            <person name="Lluch J."/>
            <person name="Gil L."/>
            <person name="Kuchtly C."/>
            <person name="Lopez Roques C."/>
            <person name="Donnadieu C."/>
            <person name="Parrinello H."/>
            <person name="Journot L."/>
            <person name="Du K."/>
            <person name="Schartl M."/>
            <person name="Retaux S."/>
            <person name="Guiguen Y."/>
        </authorList>
    </citation>
    <scope>NUCLEOTIDE SEQUENCE [LARGE SCALE GENOMIC DNA]</scope>
    <source>
        <strain evidence="7">Pach_M1</strain>
        <tissue evidence="7">Testis</tissue>
    </source>
</reference>
<feature type="domain" description="CXXC-type" evidence="6">
    <location>
        <begin position="441"/>
        <end position="488"/>
    </location>
</feature>
<dbReference type="KEGG" id="amex:103027804"/>
<dbReference type="InterPro" id="IPR016177">
    <property type="entry name" value="DNA-bd_dom_sf"/>
</dbReference>
<feature type="region of interest" description="Disordered" evidence="5">
    <location>
        <begin position="186"/>
        <end position="207"/>
    </location>
</feature>
<dbReference type="GO" id="GO:0003677">
    <property type="term" value="F:DNA binding"/>
    <property type="evidence" value="ECO:0007669"/>
    <property type="project" value="InterPro"/>
</dbReference>
<dbReference type="OrthoDB" id="10072024at2759"/>
<dbReference type="OMA" id="EMMEESR"/>
<evidence type="ECO:0000313" key="8">
    <source>
        <dbReference type="Proteomes" id="UP000752171"/>
    </source>
</evidence>
<organism evidence="7 8">
    <name type="scientific">Astyanax mexicanus</name>
    <name type="common">Blind cave fish</name>
    <name type="synonym">Astyanax fasciatus mexicanus</name>
    <dbReference type="NCBI Taxonomy" id="7994"/>
    <lineage>
        <taxon>Eukaryota</taxon>
        <taxon>Metazoa</taxon>
        <taxon>Chordata</taxon>
        <taxon>Craniata</taxon>
        <taxon>Vertebrata</taxon>
        <taxon>Euteleostomi</taxon>
        <taxon>Actinopterygii</taxon>
        <taxon>Neopterygii</taxon>
        <taxon>Teleostei</taxon>
        <taxon>Ostariophysi</taxon>
        <taxon>Characiformes</taxon>
        <taxon>Characoidei</taxon>
        <taxon>Acestrorhamphidae</taxon>
        <taxon>Acestrorhamphinae</taxon>
        <taxon>Astyanax</taxon>
    </lineage>
</organism>
<dbReference type="EMBL" id="JAICCE010000012">
    <property type="protein sequence ID" value="KAG9270060.1"/>
    <property type="molecule type" value="Genomic_DNA"/>
</dbReference>
<feature type="compositionally biased region" description="Polar residues" evidence="5">
    <location>
        <begin position="229"/>
        <end position="243"/>
    </location>
</feature>
<gene>
    <name evidence="7" type="ORF">AMEX_G14971</name>
</gene>
<keyword evidence="1" id="KW-0479">Metal-binding</keyword>
<feature type="region of interest" description="Disordered" evidence="5">
    <location>
        <begin position="502"/>
        <end position="586"/>
    </location>
</feature>
<dbReference type="AlphaFoldDB" id="A0A8T2LET6"/>
<dbReference type="PROSITE" id="PS51058">
    <property type="entry name" value="ZF_CXXC"/>
    <property type="match status" value="1"/>
</dbReference>
<evidence type="ECO:0000259" key="6">
    <source>
        <dbReference type="PROSITE" id="PS51058"/>
    </source>
</evidence>
<dbReference type="Proteomes" id="UP000752171">
    <property type="component" value="Unassembled WGS sequence"/>
</dbReference>
<protein>
    <recommendedName>
        <fullName evidence="6">CXXC-type domain-containing protein</fullName>
    </recommendedName>
</protein>
<evidence type="ECO:0000256" key="1">
    <source>
        <dbReference type="ARBA" id="ARBA00022723"/>
    </source>
</evidence>
<evidence type="ECO:0000256" key="5">
    <source>
        <dbReference type="SAM" id="MobiDB-lite"/>
    </source>
</evidence>
<feature type="region of interest" description="Disordered" evidence="5">
    <location>
        <begin position="1"/>
        <end position="86"/>
    </location>
</feature>
<evidence type="ECO:0000256" key="4">
    <source>
        <dbReference type="PROSITE-ProRule" id="PRU00509"/>
    </source>
</evidence>
<keyword evidence="3" id="KW-0862">Zinc</keyword>